<evidence type="ECO:0000313" key="3">
    <source>
        <dbReference type="Proteomes" id="UP000278085"/>
    </source>
</evidence>
<dbReference type="NCBIfam" id="TIGR03357">
    <property type="entry name" value="VI_zyme"/>
    <property type="match status" value="1"/>
</dbReference>
<organism evidence="2 3">
    <name type="scientific">Massilia atriviolacea</name>
    <dbReference type="NCBI Taxonomy" id="2495579"/>
    <lineage>
        <taxon>Bacteria</taxon>
        <taxon>Pseudomonadati</taxon>
        <taxon>Pseudomonadota</taxon>
        <taxon>Betaproteobacteria</taxon>
        <taxon>Burkholderiales</taxon>
        <taxon>Oxalobacteraceae</taxon>
        <taxon>Telluria group</taxon>
        <taxon>Massilia</taxon>
    </lineage>
</organism>
<protein>
    <submittedName>
        <fullName evidence="2">Type VI secretion system baseplate subunit TssE</fullName>
    </submittedName>
</protein>
<dbReference type="RefSeq" id="WP_126076779.1">
    <property type="nucleotide sequence ID" value="NZ_CP051166.1"/>
</dbReference>
<sequence length="163" mass="17887">MKGFTPGLFDRLMDVPVNGSSSGTVTRMSIEDLKDSVARDLEALLNTRTVIPEELLKRYPECGRSIVTFGLNDFAGRSLSSTDDRAYICLCLEKAIARHEPRLRNVKASLEVREDSVNRLNFAITALLVVSSSQEPVNFDAILQPSSLHYTISKARRAASGGA</sequence>
<dbReference type="SUPFAM" id="SSF160719">
    <property type="entry name" value="gpW/gp25-like"/>
    <property type="match status" value="1"/>
</dbReference>
<gene>
    <name evidence="2" type="primary">tssE</name>
    <name evidence="2" type="ORF">EJB06_25175</name>
</gene>
<accession>A0A430HF87</accession>
<dbReference type="InterPro" id="IPR053176">
    <property type="entry name" value="T6SS_TssE1-like"/>
</dbReference>
<dbReference type="InterPro" id="IPR017737">
    <property type="entry name" value="TssE1-like"/>
</dbReference>
<feature type="domain" description="IraD/Gp25-like" evidence="1">
    <location>
        <begin position="32"/>
        <end position="130"/>
    </location>
</feature>
<dbReference type="EMBL" id="RXLQ01000017">
    <property type="protein sequence ID" value="RSZ56198.1"/>
    <property type="molecule type" value="Genomic_DNA"/>
</dbReference>
<proteinExistence type="predicted"/>
<dbReference type="PANTHER" id="PTHR38595">
    <property type="entry name" value="CYTOPLASMIC PROTEIN-RELATED"/>
    <property type="match status" value="1"/>
</dbReference>
<dbReference type="InterPro" id="IPR007048">
    <property type="entry name" value="IraD/Gp25-like"/>
</dbReference>
<dbReference type="OrthoDB" id="119583at2"/>
<dbReference type="PANTHER" id="PTHR38595:SF1">
    <property type="entry name" value="TYPE VI SECRETION SYSTEM COMPONENT TSSE1"/>
    <property type="match status" value="1"/>
</dbReference>
<evidence type="ECO:0000259" key="1">
    <source>
        <dbReference type="Pfam" id="PF04965"/>
    </source>
</evidence>
<dbReference type="Proteomes" id="UP000278085">
    <property type="component" value="Unassembled WGS sequence"/>
</dbReference>
<comment type="caution">
    <text evidence="2">The sequence shown here is derived from an EMBL/GenBank/DDBJ whole genome shotgun (WGS) entry which is preliminary data.</text>
</comment>
<reference evidence="2 3" key="1">
    <citation type="submission" date="2018-12" db="EMBL/GenBank/DDBJ databases">
        <authorList>
            <person name="Yang E."/>
        </authorList>
    </citation>
    <scope>NUCLEOTIDE SEQUENCE [LARGE SCALE GENOMIC DNA]</scope>
    <source>
        <strain evidence="2 3">SOD</strain>
    </source>
</reference>
<dbReference type="AlphaFoldDB" id="A0A430HF87"/>
<dbReference type="Pfam" id="PF04965">
    <property type="entry name" value="GPW_gp25"/>
    <property type="match status" value="1"/>
</dbReference>
<name>A0A430HF87_9BURK</name>
<evidence type="ECO:0000313" key="2">
    <source>
        <dbReference type="EMBL" id="RSZ56198.1"/>
    </source>
</evidence>
<keyword evidence="3" id="KW-1185">Reference proteome</keyword>
<dbReference type="Gene3D" id="3.10.450.40">
    <property type="match status" value="1"/>
</dbReference>